<dbReference type="RefSeq" id="WP_164032677.1">
    <property type="nucleotide sequence ID" value="NZ_JAABOQ010000005.1"/>
</dbReference>
<dbReference type="HAMAP" id="MF_00048">
    <property type="entry name" value="UPF0102"/>
    <property type="match status" value="1"/>
</dbReference>
<dbReference type="PANTHER" id="PTHR34039">
    <property type="entry name" value="UPF0102 PROTEIN YRAN"/>
    <property type="match status" value="1"/>
</dbReference>
<dbReference type="PANTHER" id="PTHR34039:SF1">
    <property type="entry name" value="UPF0102 PROTEIN YRAN"/>
    <property type="match status" value="1"/>
</dbReference>
<dbReference type="InterPro" id="IPR011856">
    <property type="entry name" value="tRNA_endonuc-like_dom_sf"/>
</dbReference>
<comment type="similarity">
    <text evidence="1 2">Belongs to the UPF0102 family.</text>
</comment>
<dbReference type="Proteomes" id="UP000474296">
    <property type="component" value="Unassembled WGS sequence"/>
</dbReference>
<dbReference type="AlphaFoldDB" id="A0A6M0CW38"/>
<evidence type="ECO:0000256" key="1">
    <source>
        <dbReference type="ARBA" id="ARBA00006738"/>
    </source>
</evidence>
<reference evidence="3 4" key="1">
    <citation type="submission" date="2020-01" db="EMBL/GenBank/DDBJ databases">
        <title>Spongiivirga citrea KCTC 32990T.</title>
        <authorList>
            <person name="Wang G."/>
        </authorList>
    </citation>
    <scope>NUCLEOTIDE SEQUENCE [LARGE SCALE GENOMIC DNA]</scope>
    <source>
        <strain evidence="3 4">KCTC 32990</strain>
    </source>
</reference>
<name>A0A6M0CW38_9FLAO</name>
<organism evidence="3 4">
    <name type="scientific">Spongiivirga citrea</name>
    <dbReference type="NCBI Taxonomy" id="1481457"/>
    <lineage>
        <taxon>Bacteria</taxon>
        <taxon>Pseudomonadati</taxon>
        <taxon>Bacteroidota</taxon>
        <taxon>Flavobacteriia</taxon>
        <taxon>Flavobacteriales</taxon>
        <taxon>Flavobacteriaceae</taxon>
        <taxon>Spongiivirga</taxon>
    </lineage>
</organism>
<gene>
    <name evidence="3" type="ORF">GWK10_12255</name>
</gene>
<protein>
    <recommendedName>
        <fullName evidence="2">UPF0102 protein GWK10_12255</fullName>
    </recommendedName>
</protein>
<evidence type="ECO:0000313" key="3">
    <source>
        <dbReference type="EMBL" id="NER17990.1"/>
    </source>
</evidence>
<accession>A0A6M0CW38</accession>
<dbReference type="InterPro" id="IPR011335">
    <property type="entry name" value="Restrct_endonuc-II-like"/>
</dbReference>
<evidence type="ECO:0000313" key="4">
    <source>
        <dbReference type="Proteomes" id="UP000474296"/>
    </source>
</evidence>
<dbReference type="CDD" id="cd20736">
    <property type="entry name" value="PoNe_Nuclease"/>
    <property type="match status" value="1"/>
</dbReference>
<comment type="caution">
    <text evidence="3">The sequence shown here is derived from an EMBL/GenBank/DDBJ whole genome shotgun (WGS) entry which is preliminary data.</text>
</comment>
<dbReference type="InterPro" id="IPR003509">
    <property type="entry name" value="UPF0102_YraN-like"/>
</dbReference>
<proteinExistence type="inferred from homology"/>
<dbReference type="Pfam" id="PF02021">
    <property type="entry name" value="UPF0102"/>
    <property type="match status" value="1"/>
</dbReference>
<dbReference type="EMBL" id="JAABOQ010000005">
    <property type="protein sequence ID" value="NER17990.1"/>
    <property type="molecule type" value="Genomic_DNA"/>
</dbReference>
<evidence type="ECO:0000256" key="2">
    <source>
        <dbReference type="HAMAP-Rule" id="MF_00048"/>
    </source>
</evidence>
<dbReference type="GO" id="GO:0003676">
    <property type="term" value="F:nucleic acid binding"/>
    <property type="evidence" value="ECO:0007669"/>
    <property type="project" value="InterPro"/>
</dbReference>
<sequence length="119" mass="13815">MAEHNELGKKGEEEAIAYLRKKGYDILETNYRFQNAEVDIVARKNNLIIAVEVKTRSTAEFGDPQDAVKKKKINLMVQAMDDYLNKNKIDLEIQFDIIAIIKNKLGTRIEHLEDAFYHF</sequence>
<dbReference type="NCBIfam" id="NF009150">
    <property type="entry name" value="PRK12497.1-3"/>
    <property type="match status" value="1"/>
</dbReference>
<dbReference type="SUPFAM" id="SSF52980">
    <property type="entry name" value="Restriction endonuclease-like"/>
    <property type="match status" value="1"/>
</dbReference>
<dbReference type="Gene3D" id="3.40.1350.10">
    <property type="match status" value="1"/>
</dbReference>
<keyword evidence="4" id="KW-1185">Reference proteome</keyword>